<dbReference type="AlphaFoldDB" id="K1WSY4"/>
<keyword evidence="2" id="KW-1133">Transmembrane helix</keyword>
<keyword evidence="4" id="KW-1185">Reference proteome</keyword>
<dbReference type="HOGENOM" id="CLU_038389_0_0_1"/>
<gene>
    <name evidence="3" type="ORF">MBM_05435</name>
</gene>
<reference evidence="3 4" key="1">
    <citation type="journal article" date="2012" name="BMC Genomics">
        <title>Sequencing the genome of Marssonina brunnea reveals fungus-poplar co-evolution.</title>
        <authorList>
            <person name="Zhu S."/>
            <person name="Cao Y.-Z."/>
            <person name="Jiang C."/>
            <person name="Tan B.-Y."/>
            <person name="Wang Z."/>
            <person name="Feng S."/>
            <person name="Zhang L."/>
            <person name="Su X.-H."/>
            <person name="Brejova B."/>
            <person name="Vinar T."/>
            <person name="Xu M."/>
            <person name="Wang M.-X."/>
            <person name="Zhang S.-G."/>
            <person name="Huang M.-R."/>
            <person name="Wu R."/>
            <person name="Zhou Y."/>
        </authorList>
    </citation>
    <scope>NUCLEOTIDE SEQUENCE [LARGE SCALE GENOMIC DNA]</scope>
    <source>
        <strain evidence="3 4">MB_m1</strain>
    </source>
</reference>
<keyword evidence="2" id="KW-0472">Membrane</keyword>
<dbReference type="eggNOG" id="ENOG502SQ74">
    <property type="taxonomic scope" value="Eukaryota"/>
</dbReference>
<feature type="region of interest" description="Disordered" evidence="1">
    <location>
        <begin position="310"/>
        <end position="331"/>
    </location>
</feature>
<evidence type="ECO:0000256" key="1">
    <source>
        <dbReference type="SAM" id="MobiDB-lite"/>
    </source>
</evidence>
<evidence type="ECO:0000313" key="3">
    <source>
        <dbReference type="EMBL" id="EKD16141.1"/>
    </source>
</evidence>
<keyword evidence="2" id="KW-0812">Transmembrane</keyword>
<organism evidence="3 4">
    <name type="scientific">Marssonina brunnea f. sp. multigermtubi (strain MB_m1)</name>
    <name type="common">Marssonina leaf spot fungus</name>
    <dbReference type="NCBI Taxonomy" id="1072389"/>
    <lineage>
        <taxon>Eukaryota</taxon>
        <taxon>Fungi</taxon>
        <taxon>Dikarya</taxon>
        <taxon>Ascomycota</taxon>
        <taxon>Pezizomycotina</taxon>
        <taxon>Leotiomycetes</taxon>
        <taxon>Helotiales</taxon>
        <taxon>Drepanopezizaceae</taxon>
        <taxon>Drepanopeziza</taxon>
    </lineage>
</organism>
<sequence>MGRQDSLTAMALGRGHYEEEVVDTGPLDPHNSQQYDRKGYPRNPQTRRHERDQVRAANEVMQVTGVVEDALAAQLKAHESMREKNEETLTGLRLMEVGRAVLVAGVWGVMGLRRRILLYRPYAETGLLDLVRQERAVRGIPRMLLTGLPAVGAYHALDMMSFFCETVLDALYDEEEGALTDQEKSIKWGLNVARDVGFSYFTLHCRLFAVLQQLHLIPATRWIPTPLSFIPFSSASPLSMPPLPSLSAGSVAKFGVALFQTAAPLLFLLAQGQFKHVLSRIIYRPIYKTLPRPTGDSMFSGLPISAPTMEYDSPDCSEPEQRPNHRSDEPTLRALEGLPALAAPVEEEESGEDEELAQATLISFDVEATERAESSLGTWSAELRSANEPSTPPRLAYRVTGLTMLPPIMATEGLREMVASILTLPVEAYVMRQIGRTFGASAGAGTSDMYPVGPRVHGAGNLLAVFTAQLVATGVVWAGFTLATQWWAARRRRRKPASEDQEGSPG</sequence>
<accession>K1WSY4</accession>
<feature type="compositionally biased region" description="Basic and acidic residues" evidence="1">
    <location>
        <begin position="319"/>
        <end position="331"/>
    </location>
</feature>
<dbReference type="InParanoid" id="K1WSY4"/>
<dbReference type="OMA" id="YSHIPFW"/>
<dbReference type="GeneID" id="18761370"/>
<name>K1WSY4_MARBU</name>
<protein>
    <submittedName>
        <fullName evidence="3">Uncharacterized protein</fullName>
    </submittedName>
</protein>
<dbReference type="KEGG" id="mbe:MBM_05435"/>
<feature type="region of interest" description="Disordered" evidence="1">
    <location>
        <begin position="1"/>
        <end position="51"/>
    </location>
</feature>
<dbReference type="Proteomes" id="UP000006753">
    <property type="component" value="Unassembled WGS sequence"/>
</dbReference>
<evidence type="ECO:0000313" key="4">
    <source>
        <dbReference type="Proteomes" id="UP000006753"/>
    </source>
</evidence>
<proteinExistence type="predicted"/>
<dbReference type="OrthoDB" id="5383784at2759"/>
<evidence type="ECO:0000256" key="2">
    <source>
        <dbReference type="SAM" id="Phobius"/>
    </source>
</evidence>
<dbReference type="EMBL" id="JH921439">
    <property type="protein sequence ID" value="EKD16141.1"/>
    <property type="molecule type" value="Genomic_DNA"/>
</dbReference>
<feature type="transmembrane region" description="Helical" evidence="2">
    <location>
        <begin position="462"/>
        <end position="488"/>
    </location>
</feature>